<sequence>MASCLDIRHSLLSDSACNGTLVKIGPHPRSLCRFSEISAHLSGVRYKSPAERNLASSLVSYLEEETKRRELGDSCNHFMPPHVVSTLIVHLVLVLLSRSLRLCRAPSATRHYAVPLTVGSARRGKGGEGMNHVVPELYPITPEDPHRVPTHMLPLPRG</sequence>
<name>A0A6A5X1A1_9PLEO</name>
<accession>A0A6A5X1A1</accession>
<dbReference type="Proteomes" id="UP000799779">
    <property type="component" value="Unassembled WGS sequence"/>
</dbReference>
<protein>
    <submittedName>
        <fullName evidence="1">Uncharacterized protein</fullName>
    </submittedName>
</protein>
<gene>
    <name evidence="1" type="ORF">P154DRAFT_219725</name>
</gene>
<evidence type="ECO:0000313" key="1">
    <source>
        <dbReference type="EMBL" id="KAF2006581.1"/>
    </source>
</evidence>
<dbReference type="AlphaFoldDB" id="A0A6A5X1A1"/>
<dbReference type="EMBL" id="ML977559">
    <property type="protein sequence ID" value="KAF2006581.1"/>
    <property type="molecule type" value="Genomic_DNA"/>
</dbReference>
<keyword evidence="2" id="KW-1185">Reference proteome</keyword>
<evidence type="ECO:0000313" key="2">
    <source>
        <dbReference type="Proteomes" id="UP000799779"/>
    </source>
</evidence>
<proteinExistence type="predicted"/>
<organism evidence="1 2">
    <name type="scientific">Amniculicola lignicola CBS 123094</name>
    <dbReference type="NCBI Taxonomy" id="1392246"/>
    <lineage>
        <taxon>Eukaryota</taxon>
        <taxon>Fungi</taxon>
        <taxon>Dikarya</taxon>
        <taxon>Ascomycota</taxon>
        <taxon>Pezizomycotina</taxon>
        <taxon>Dothideomycetes</taxon>
        <taxon>Pleosporomycetidae</taxon>
        <taxon>Pleosporales</taxon>
        <taxon>Amniculicolaceae</taxon>
        <taxon>Amniculicola</taxon>
    </lineage>
</organism>
<reference evidence="1" key="1">
    <citation type="journal article" date="2020" name="Stud. Mycol.">
        <title>101 Dothideomycetes genomes: a test case for predicting lifestyles and emergence of pathogens.</title>
        <authorList>
            <person name="Haridas S."/>
            <person name="Albert R."/>
            <person name="Binder M."/>
            <person name="Bloem J."/>
            <person name="Labutti K."/>
            <person name="Salamov A."/>
            <person name="Andreopoulos B."/>
            <person name="Baker S."/>
            <person name="Barry K."/>
            <person name="Bills G."/>
            <person name="Bluhm B."/>
            <person name="Cannon C."/>
            <person name="Castanera R."/>
            <person name="Culley D."/>
            <person name="Daum C."/>
            <person name="Ezra D."/>
            <person name="Gonzalez J."/>
            <person name="Henrissat B."/>
            <person name="Kuo A."/>
            <person name="Liang C."/>
            <person name="Lipzen A."/>
            <person name="Lutzoni F."/>
            <person name="Magnuson J."/>
            <person name="Mondo S."/>
            <person name="Nolan M."/>
            <person name="Ohm R."/>
            <person name="Pangilinan J."/>
            <person name="Park H.-J."/>
            <person name="Ramirez L."/>
            <person name="Alfaro M."/>
            <person name="Sun H."/>
            <person name="Tritt A."/>
            <person name="Yoshinaga Y."/>
            <person name="Zwiers L.-H."/>
            <person name="Turgeon B."/>
            <person name="Goodwin S."/>
            <person name="Spatafora J."/>
            <person name="Crous P."/>
            <person name="Grigoriev I."/>
        </authorList>
    </citation>
    <scope>NUCLEOTIDE SEQUENCE</scope>
    <source>
        <strain evidence="1">CBS 123094</strain>
    </source>
</reference>